<comment type="caution">
    <text evidence="1">The sequence shown here is derived from an EMBL/GenBank/DDBJ whole genome shotgun (WGS) entry which is preliminary data.</text>
</comment>
<accession>A0ABD2LDX2</accession>
<organism evidence="1 2">
    <name type="scientific">Heterodera trifolii</name>
    <dbReference type="NCBI Taxonomy" id="157864"/>
    <lineage>
        <taxon>Eukaryota</taxon>
        <taxon>Metazoa</taxon>
        <taxon>Ecdysozoa</taxon>
        <taxon>Nematoda</taxon>
        <taxon>Chromadorea</taxon>
        <taxon>Rhabditida</taxon>
        <taxon>Tylenchina</taxon>
        <taxon>Tylenchomorpha</taxon>
        <taxon>Tylenchoidea</taxon>
        <taxon>Heteroderidae</taxon>
        <taxon>Heteroderinae</taxon>
        <taxon>Heterodera</taxon>
    </lineage>
</organism>
<dbReference type="Proteomes" id="UP001620626">
    <property type="component" value="Unassembled WGS sequence"/>
</dbReference>
<keyword evidence="2" id="KW-1185">Reference proteome</keyword>
<proteinExistence type="predicted"/>
<reference evidence="1 2" key="1">
    <citation type="submission" date="2024-10" db="EMBL/GenBank/DDBJ databases">
        <authorList>
            <person name="Kim D."/>
        </authorList>
    </citation>
    <scope>NUCLEOTIDE SEQUENCE [LARGE SCALE GENOMIC DNA]</scope>
    <source>
        <strain evidence="1">BH-2024</strain>
    </source>
</reference>
<dbReference type="EMBL" id="JBICBT010000449">
    <property type="protein sequence ID" value="KAL3113388.1"/>
    <property type="molecule type" value="Genomic_DNA"/>
</dbReference>
<evidence type="ECO:0000313" key="2">
    <source>
        <dbReference type="Proteomes" id="UP001620626"/>
    </source>
</evidence>
<gene>
    <name evidence="1" type="ORF">niasHT_012302</name>
</gene>
<evidence type="ECO:0000313" key="1">
    <source>
        <dbReference type="EMBL" id="KAL3113388.1"/>
    </source>
</evidence>
<name>A0ABD2LDX2_9BILA</name>
<sequence>MIDADRHAQAEANEFGGIQLPARKLEAFRLVRDLLDVASANPNLPPNIQQMIRLMLRSAVQMVEVIGNWPLSTVDNLTAVRSVLRDRTLYLNGEYNLANSRRYNK</sequence>
<protein>
    <submittedName>
        <fullName evidence="1">Uncharacterized protein</fullName>
    </submittedName>
</protein>
<dbReference type="AlphaFoldDB" id="A0ABD2LDX2"/>